<dbReference type="NCBIfam" id="TIGR00306">
    <property type="entry name" value="apgM"/>
    <property type="match status" value="1"/>
</dbReference>
<dbReference type="CDD" id="cd16011">
    <property type="entry name" value="iPGM_like"/>
    <property type="match status" value="1"/>
</dbReference>
<evidence type="ECO:0000313" key="10">
    <source>
        <dbReference type="Proteomes" id="UP000265882"/>
    </source>
</evidence>
<keyword evidence="6 9" id="KW-0413">Isomerase</keyword>
<evidence type="ECO:0000256" key="4">
    <source>
        <dbReference type="ARBA" id="ARBA00005524"/>
    </source>
</evidence>
<organism evidence="9 10">
    <name type="scientific">Abyssobacteria bacterium (strain SURF_5)</name>
    <dbReference type="NCBI Taxonomy" id="2093360"/>
    <lineage>
        <taxon>Bacteria</taxon>
        <taxon>Pseudomonadati</taxon>
        <taxon>Candidatus Hydrogenedentota</taxon>
        <taxon>Candidatus Abyssobacteria</taxon>
    </lineage>
</organism>
<dbReference type="GO" id="GO:0004619">
    <property type="term" value="F:phosphoglycerate mutase activity"/>
    <property type="evidence" value="ECO:0007669"/>
    <property type="project" value="UniProtKB-EC"/>
</dbReference>
<dbReference type="Pfam" id="PF10143">
    <property type="entry name" value="PhosphMutase"/>
    <property type="match status" value="1"/>
</dbReference>
<evidence type="ECO:0000256" key="7">
    <source>
        <dbReference type="SAM" id="MobiDB-lite"/>
    </source>
</evidence>
<dbReference type="Gene3D" id="3.40.720.10">
    <property type="entry name" value="Alkaline Phosphatase, subunit A"/>
    <property type="match status" value="2"/>
</dbReference>
<evidence type="ECO:0000313" key="9">
    <source>
        <dbReference type="EMBL" id="RJP25584.1"/>
    </source>
</evidence>
<comment type="function">
    <text evidence="2">Catalyzes the interconversion of 2-phosphoglycerate and 3-phosphoglycerate.</text>
</comment>
<dbReference type="GO" id="GO:0006096">
    <property type="term" value="P:glycolytic process"/>
    <property type="evidence" value="ECO:0007669"/>
    <property type="project" value="UniProtKB-KW"/>
</dbReference>
<dbReference type="InterPro" id="IPR004456">
    <property type="entry name" value="Pglycerate_mutase_ApgM"/>
</dbReference>
<gene>
    <name evidence="9" type="ORF">C4520_02235</name>
</gene>
<dbReference type="InterPro" id="IPR006124">
    <property type="entry name" value="Metalloenzyme"/>
</dbReference>
<dbReference type="InterPro" id="IPR042253">
    <property type="entry name" value="Pglycerate_mutase_ApgM_sf"/>
</dbReference>
<dbReference type="PIRSF" id="PIRSF006392">
    <property type="entry name" value="IPGAM_arch"/>
    <property type="match status" value="1"/>
</dbReference>
<protein>
    <submittedName>
        <fullName evidence="9">2,3-bisphosphoglycerate-independent phosphoglycerate mutase</fullName>
        <ecNumber evidence="9">5.4.2.12</ecNumber>
    </submittedName>
</protein>
<dbReference type="SUPFAM" id="SSF53649">
    <property type="entry name" value="Alkaline phosphatase-like"/>
    <property type="match status" value="1"/>
</dbReference>
<accession>A0A3A4PCB3</accession>
<dbReference type="Gene3D" id="3.30.70.2130">
    <property type="entry name" value="Metalloenzyme domain"/>
    <property type="match status" value="1"/>
</dbReference>
<comment type="catalytic activity">
    <reaction evidence="1">
        <text>(2R)-2-phosphoglycerate = (2R)-3-phosphoglycerate</text>
        <dbReference type="Rhea" id="RHEA:15901"/>
        <dbReference type="ChEBI" id="CHEBI:58272"/>
        <dbReference type="ChEBI" id="CHEBI:58289"/>
        <dbReference type="EC" id="5.4.2.12"/>
    </reaction>
</comment>
<dbReference type="InterPro" id="IPR023665">
    <property type="entry name" value="ApgAM_prokaryotes"/>
</dbReference>
<dbReference type="Pfam" id="PF01676">
    <property type="entry name" value="Metalloenzyme"/>
    <property type="match status" value="1"/>
</dbReference>
<dbReference type="HAMAP" id="MF_01402_A">
    <property type="entry name" value="ApgM_A"/>
    <property type="match status" value="1"/>
</dbReference>
<dbReference type="GO" id="GO:0046872">
    <property type="term" value="F:metal ion binding"/>
    <property type="evidence" value="ECO:0007669"/>
    <property type="project" value="InterPro"/>
</dbReference>
<dbReference type="InterPro" id="IPR017850">
    <property type="entry name" value="Alkaline_phosphatase_core_sf"/>
</dbReference>
<dbReference type="PANTHER" id="PTHR31209:SF0">
    <property type="entry name" value="METALLOENZYME DOMAIN-CONTAINING PROTEIN"/>
    <property type="match status" value="1"/>
</dbReference>
<comment type="similarity">
    <text evidence="4">Belongs to the BPG-independent phosphoglycerate mutase family. A-PGAM subfamily.</text>
</comment>
<evidence type="ECO:0000256" key="3">
    <source>
        <dbReference type="ARBA" id="ARBA00004921"/>
    </source>
</evidence>
<feature type="region of interest" description="Disordered" evidence="7">
    <location>
        <begin position="161"/>
        <end position="188"/>
    </location>
</feature>
<evidence type="ECO:0000256" key="2">
    <source>
        <dbReference type="ARBA" id="ARBA00002315"/>
    </source>
</evidence>
<feature type="domain" description="Metalloenzyme" evidence="8">
    <location>
        <begin position="6"/>
        <end position="401"/>
    </location>
</feature>
<proteinExistence type="inferred from homology"/>
<comment type="caution">
    <text evidence="9">The sequence shown here is derived from an EMBL/GenBank/DDBJ whole genome shotgun (WGS) entry which is preliminary data.</text>
</comment>
<dbReference type="AlphaFoldDB" id="A0A3A4PCB3"/>
<comment type="pathway">
    <text evidence="3">Carbohydrate degradation.</text>
</comment>
<dbReference type="NCBIfam" id="NF003104">
    <property type="entry name" value="PRK04024.1"/>
    <property type="match status" value="1"/>
</dbReference>
<name>A0A3A4PCB3_ABYX5</name>
<dbReference type="EC" id="5.4.2.12" evidence="9"/>
<reference evidence="9 10" key="1">
    <citation type="journal article" date="2017" name="ISME J.">
        <title>Energy and carbon metabolisms in a deep terrestrial subsurface fluid microbial community.</title>
        <authorList>
            <person name="Momper L."/>
            <person name="Jungbluth S.P."/>
            <person name="Lee M.D."/>
            <person name="Amend J.P."/>
        </authorList>
    </citation>
    <scope>NUCLEOTIDE SEQUENCE [LARGE SCALE GENOMIC DNA]</scope>
    <source>
        <strain evidence="9">SURF_5</strain>
    </source>
</reference>
<evidence type="ECO:0000256" key="5">
    <source>
        <dbReference type="ARBA" id="ARBA00023152"/>
    </source>
</evidence>
<sequence>MKTTRKAIMLIIDGLGDRPIKELGNLTPLEAADTPCFDRLAREGITGLMDPLSPGIRVGTDVGHLALFGYNPLKVYWGRGPIEASGVGISLKPGDVAFRCNFATVNDNLIVIDRRAGRIRHTEALAAALNGIPLGNGVRAVFRPATEHRAVLVLSGERLSAEVTDSDPGPSSEGEPLREVRPKRPGQPLAEKTAHLVNEFVRKSHEILQSHEINRERVRKGLLPANIVITRGAGMAVKMRSIAERFDIKGSCITGESTVVGIAQMAGFKVLTNEKLTANIDTDLEEKARLAVEALKETDLVVIHVKAADLMAHDNKPREKLAFIERTDGMLQTILNEVEHPNETYVAITADHSTPCSIGEHSADPVPVLIHGEGVLADSVEAYGERACARGGLCRIRANDFLLSLLDLMGATYRFGS</sequence>
<evidence type="ECO:0000259" key="8">
    <source>
        <dbReference type="Pfam" id="PF01676"/>
    </source>
</evidence>
<keyword evidence="5" id="KW-0324">Glycolysis</keyword>
<dbReference type="Proteomes" id="UP000265882">
    <property type="component" value="Unassembled WGS sequence"/>
</dbReference>
<dbReference type="PANTHER" id="PTHR31209">
    <property type="entry name" value="COFACTOR-INDEPENDENT PHOSPHOGLYCERATE MUTASE"/>
    <property type="match status" value="1"/>
</dbReference>
<evidence type="ECO:0000256" key="6">
    <source>
        <dbReference type="ARBA" id="ARBA00023235"/>
    </source>
</evidence>
<evidence type="ECO:0000256" key="1">
    <source>
        <dbReference type="ARBA" id="ARBA00000370"/>
    </source>
</evidence>
<dbReference type="EMBL" id="QZKU01000020">
    <property type="protein sequence ID" value="RJP25584.1"/>
    <property type="molecule type" value="Genomic_DNA"/>
</dbReference>